<dbReference type="Proteomes" id="UP001066276">
    <property type="component" value="Chromosome 8"/>
</dbReference>
<name>A0AAV7N8Y0_PLEWA</name>
<feature type="compositionally biased region" description="Basic and acidic residues" evidence="1">
    <location>
        <begin position="9"/>
        <end position="27"/>
    </location>
</feature>
<comment type="caution">
    <text evidence="2">The sequence shown here is derived from an EMBL/GenBank/DDBJ whole genome shotgun (WGS) entry which is preliminary data.</text>
</comment>
<evidence type="ECO:0000256" key="1">
    <source>
        <dbReference type="SAM" id="MobiDB-lite"/>
    </source>
</evidence>
<evidence type="ECO:0000313" key="2">
    <source>
        <dbReference type="EMBL" id="KAJ1112515.1"/>
    </source>
</evidence>
<sequence>MAPKSVRSVTDKTESVHQARLAKEGSDGHSTGKRALGGSTKTGCKINAGAVRDGKDQLRGVQPDNMPKDKLQSKIQPSITDFLAYEDYNLRT</sequence>
<gene>
    <name evidence="2" type="ORF">NDU88_000779</name>
</gene>
<accession>A0AAV7N8Y0</accession>
<dbReference type="AlphaFoldDB" id="A0AAV7N8Y0"/>
<evidence type="ECO:0000313" key="3">
    <source>
        <dbReference type="Proteomes" id="UP001066276"/>
    </source>
</evidence>
<protein>
    <submittedName>
        <fullName evidence="2">Uncharacterized protein</fullName>
    </submittedName>
</protein>
<dbReference type="EMBL" id="JANPWB010000012">
    <property type="protein sequence ID" value="KAJ1112515.1"/>
    <property type="molecule type" value="Genomic_DNA"/>
</dbReference>
<feature type="region of interest" description="Disordered" evidence="1">
    <location>
        <begin position="1"/>
        <end position="46"/>
    </location>
</feature>
<proteinExistence type="predicted"/>
<organism evidence="2 3">
    <name type="scientific">Pleurodeles waltl</name>
    <name type="common">Iberian ribbed newt</name>
    <dbReference type="NCBI Taxonomy" id="8319"/>
    <lineage>
        <taxon>Eukaryota</taxon>
        <taxon>Metazoa</taxon>
        <taxon>Chordata</taxon>
        <taxon>Craniata</taxon>
        <taxon>Vertebrata</taxon>
        <taxon>Euteleostomi</taxon>
        <taxon>Amphibia</taxon>
        <taxon>Batrachia</taxon>
        <taxon>Caudata</taxon>
        <taxon>Salamandroidea</taxon>
        <taxon>Salamandridae</taxon>
        <taxon>Pleurodelinae</taxon>
        <taxon>Pleurodeles</taxon>
    </lineage>
</organism>
<keyword evidence="3" id="KW-1185">Reference proteome</keyword>
<reference evidence="2" key="1">
    <citation type="journal article" date="2022" name="bioRxiv">
        <title>Sequencing and chromosome-scale assembly of the giantPleurodeles waltlgenome.</title>
        <authorList>
            <person name="Brown T."/>
            <person name="Elewa A."/>
            <person name="Iarovenko S."/>
            <person name="Subramanian E."/>
            <person name="Araus A.J."/>
            <person name="Petzold A."/>
            <person name="Susuki M."/>
            <person name="Suzuki K.-i.T."/>
            <person name="Hayashi T."/>
            <person name="Toyoda A."/>
            <person name="Oliveira C."/>
            <person name="Osipova E."/>
            <person name="Leigh N.D."/>
            <person name="Simon A."/>
            <person name="Yun M.H."/>
        </authorList>
    </citation>
    <scope>NUCLEOTIDE SEQUENCE</scope>
    <source>
        <strain evidence="2">20211129_DDA</strain>
        <tissue evidence="2">Liver</tissue>
    </source>
</reference>